<accession>A0AAQ4E6Y2</accession>
<evidence type="ECO:0000313" key="2">
    <source>
        <dbReference type="Proteomes" id="UP001321473"/>
    </source>
</evidence>
<evidence type="ECO:0000313" key="1">
    <source>
        <dbReference type="EMBL" id="KAK8770444.1"/>
    </source>
</evidence>
<keyword evidence="2" id="KW-1185">Reference proteome</keyword>
<reference evidence="1 2" key="1">
    <citation type="journal article" date="2023" name="Arcadia Sci">
        <title>De novo assembly of a long-read Amblyomma americanum tick genome.</title>
        <authorList>
            <person name="Chou S."/>
            <person name="Poskanzer K.E."/>
            <person name="Rollins M."/>
            <person name="Thuy-Boun P.S."/>
        </authorList>
    </citation>
    <scope>NUCLEOTIDE SEQUENCE [LARGE SCALE GENOMIC DNA]</scope>
    <source>
        <strain evidence="1">F_SG_1</strain>
        <tissue evidence="1">Salivary glands</tissue>
    </source>
</reference>
<organism evidence="1 2">
    <name type="scientific">Amblyomma americanum</name>
    <name type="common">Lone star tick</name>
    <dbReference type="NCBI Taxonomy" id="6943"/>
    <lineage>
        <taxon>Eukaryota</taxon>
        <taxon>Metazoa</taxon>
        <taxon>Ecdysozoa</taxon>
        <taxon>Arthropoda</taxon>
        <taxon>Chelicerata</taxon>
        <taxon>Arachnida</taxon>
        <taxon>Acari</taxon>
        <taxon>Parasitiformes</taxon>
        <taxon>Ixodida</taxon>
        <taxon>Ixodoidea</taxon>
        <taxon>Ixodidae</taxon>
        <taxon>Amblyomminae</taxon>
        <taxon>Amblyomma</taxon>
    </lineage>
</organism>
<dbReference type="AlphaFoldDB" id="A0AAQ4E6Y2"/>
<dbReference type="Proteomes" id="UP001321473">
    <property type="component" value="Unassembled WGS sequence"/>
</dbReference>
<comment type="caution">
    <text evidence="1">The sequence shown here is derived from an EMBL/GenBank/DDBJ whole genome shotgun (WGS) entry which is preliminary data.</text>
</comment>
<dbReference type="EMBL" id="JARKHS020021136">
    <property type="protein sequence ID" value="KAK8770444.1"/>
    <property type="molecule type" value="Genomic_DNA"/>
</dbReference>
<protein>
    <submittedName>
        <fullName evidence="1">Uncharacterized protein</fullName>
    </submittedName>
</protein>
<name>A0AAQ4E6Y2_AMBAM</name>
<proteinExistence type="predicted"/>
<gene>
    <name evidence="1" type="ORF">V5799_013091</name>
</gene>
<sequence length="82" mass="9116">MACSPGGPLTLKIGDRVLPHPLSIAANEWKEDMKLWPSLQENHITYYLLKTKACDLEDVQAIKSLDSYNFVISGKAPLSLVM</sequence>